<dbReference type="Proteomes" id="UP000315628">
    <property type="component" value="Unassembled WGS sequence"/>
</dbReference>
<evidence type="ECO:0000259" key="11">
    <source>
        <dbReference type="Pfam" id="PF02870"/>
    </source>
</evidence>
<keyword evidence="7 9" id="KW-0234">DNA repair</keyword>
<feature type="domain" description="Methylguanine DNA methyltransferase ribonuclease-like" evidence="11">
    <location>
        <begin position="12"/>
        <end position="88"/>
    </location>
</feature>
<comment type="function">
    <text evidence="9">Involved in the cellular defense against the biological effects of O6-methylguanine (O6-MeG) and O4-methylthymine (O4-MeT) in DNA. Repairs the methylated nucleobase in DNA by stoichiometrically transferring the methyl group to a cysteine residue in the enzyme. This is a suicide reaction: the enzyme is irreversibly inactivated.</text>
</comment>
<protein>
    <recommendedName>
        <fullName evidence="9">Methylated-DNA--protein-cysteine methyltransferase</fullName>
        <ecNumber evidence="9">2.1.1.63</ecNumber>
    </recommendedName>
    <alternativeName>
        <fullName evidence="9">6-O-methylguanine-DNA methyltransferase</fullName>
        <shortName evidence="9">MGMT</shortName>
    </alternativeName>
    <alternativeName>
        <fullName evidence="9">O-6-methylguanine-DNA-alkyltransferase</fullName>
    </alternativeName>
</protein>
<dbReference type="PANTHER" id="PTHR10815:SF5">
    <property type="entry name" value="METHYLATED-DNA--PROTEIN-CYSTEINE METHYLTRANSFERASE"/>
    <property type="match status" value="1"/>
</dbReference>
<evidence type="ECO:0000256" key="3">
    <source>
        <dbReference type="ARBA" id="ARBA00022490"/>
    </source>
</evidence>
<dbReference type="Pfam" id="PF02870">
    <property type="entry name" value="Methyltransf_1N"/>
    <property type="match status" value="1"/>
</dbReference>
<dbReference type="GO" id="GO:0032259">
    <property type="term" value="P:methylation"/>
    <property type="evidence" value="ECO:0007669"/>
    <property type="project" value="UniProtKB-KW"/>
</dbReference>
<dbReference type="SUPFAM" id="SSF46767">
    <property type="entry name" value="Methylated DNA-protein cysteine methyltransferase, C-terminal domain"/>
    <property type="match status" value="1"/>
</dbReference>
<dbReference type="InterPro" id="IPR036217">
    <property type="entry name" value="MethylDNA_cys_MeTrfase_DNAb"/>
</dbReference>
<keyword evidence="5 9" id="KW-0808">Transferase</keyword>
<proteinExistence type="inferred from homology"/>
<organism evidence="12 13">
    <name type="scientific">Marihabitans asiaticum</name>
    <dbReference type="NCBI Taxonomy" id="415218"/>
    <lineage>
        <taxon>Bacteria</taxon>
        <taxon>Bacillati</taxon>
        <taxon>Actinomycetota</taxon>
        <taxon>Actinomycetes</taxon>
        <taxon>Micrococcales</taxon>
        <taxon>Intrasporangiaceae</taxon>
        <taxon>Marihabitans</taxon>
    </lineage>
</organism>
<dbReference type="GO" id="GO:0003908">
    <property type="term" value="F:methylated-DNA-[protein]-cysteine S-methyltransferase activity"/>
    <property type="evidence" value="ECO:0007669"/>
    <property type="project" value="UniProtKB-UniRule"/>
</dbReference>
<dbReference type="FunFam" id="1.10.10.10:FF:000214">
    <property type="entry name" value="Methylated-DNA--protein-cysteine methyltransferase"/>
    <property type="match status" value="1"/>
</dbReference>
<comment type="catalytic activity">
    <reaction evidence="8 9">
        <text>a 6-O-methyl-2'-deoxyguanosine in DNA + L-cysteinyl-[protein] = S-methyl-L-cysteinyl-[protein] + a 2'-deoxyguanosine in DNA</text>
        <dbReference type="Rhea" id="RHEA:24000"/>
        <dbReference type="Rhea" id="RHEA-COMP:10131"/>
        <dbReference type="Rhea" id="RHEA-COMP:10132"/>
        <dbReference type="Rhea" id="RHEA-COMP:11367"/>
        <dbReference type="Rhea" id="RHEA-COMP:11368"/>
        <dbReference type="ChEBI" id="CHEBI:29950"/>
        <dbReference type="ChEBI" id="CHEBI:82612"/>
        <dbReference type="ChEBI" id="CHEBI:85445"/>
        <dbReference type="ChEBI" id="CHEBI:85448"/>
        <dbReference type="EC" id="2.1.1.63"/>
    </reaction>
</comment>
<evidence type="ECO:0000313" key="13">
    <source>
        <dbReference type="Proteomes" id="UP000315628"/>
    </source>
</evidence>
<dbReference type="GO" id="GO:0006307">
    <property type="term" value="P:DNA alkylation repair"/>
    <property type="evidence" value="ECO:0007669"/>
    <property type="project" value="UniProtKB-UniRule"/>
</dbReference>
<dbReference type="EC" id="2.1.1.63" evidence="9"/>
<dbReference type="InterPro" id="IPR001497">
    <property type="entry name" value="MethylDNA_cys_MeTrfase_AS"/>
</dbReference>
<comment type="miscellaneous">
    <text evidence="9">This enzyme catalyzes only one turnover and therefore is not strictly catalytic. According to one definition, an enzyme is a biocatalyst that acts repeatedly and over many reaction cycles.</text>
</comment>
<dbReference type="AlphaFoldDB" id="A0A560WHI5"/>
<evidence type="ECO:0000256" key="4">
    <source>
        <dbReference type="ARBA" id="ARBA00022603"/>
    </source>
</evidence>
<dbReference type="RefSeq" id="WP_211356469.1">
    <property type="nucleotide sequence ID" value="NZ_BAAAYT010000002.1"/>
</dbReference>
<dbReference type="InterPro" id="IPR036631">
    <property type="entry name" value="MGMT_N_sf"/>
</dbReference>
<reference evidence="12 13" key="1">
    <citation type="submission" date="2019-06" db="EMBL/GenBank/DDBJ databases">
        <title>Sequencing the genomes of 1000 actinobacteria strains.</title>
        <authorList>
            <person name="Klenk H.-P."/>
        </authorList>
    </citation>
    <scope>NUCLEOTIDE SEQUENCE [LARGE SCALE GENOMIC DNA]</scope>
    <source>
        <strain evidence="12 13">DSM 18935</strain>
    </source>
</reference>
<keyword evidence="4 9" id="KW-0489">Methyltransferase</keyword>
<gene>
    <name evidence="12" type="ORF">FB557_0725</name>
</gene>
<evidence type="ECO:0000256" key="1">
    <source>
        <dbReference type="ARBA" id="ARBA00001286"/>
    </source>
</evidence>
<dbReference type="CDD" id="cd06445">
    <property type="entry name" value="ATase"/>
    <property type="match status" value="1"/>
</dbReference>
<dbReference type="HAMAP" id="MF_00772">
    <property type="entry name" value="OGT"/>
    <property type="match status" value="1"/>
</dbReference>
<accession>A0A560WHI5</accession>
<sequence>MTRRPSGVSTARHALIATDLGELTVVVADDDGEDEALVGLYFPGHWTLPDPVSFGPREDTLPLAEATRRQLQEYLAGKRRDFDLPVRLRGGELAQRVWAVLQEVGYGERTTYGEIARQLGAAAQPVGRAVGANPVSIIVPCHRVVGSDGSLTGYAGGLERKRALLDLEEPPAADRGALF</sequence>
<dbReference type="Gene3D" id="1.10.10.10">
    <property type="entry name" value="Winged helix-like DNA-binding domain superfamily/Winged helix DNA-binding domain"/>
    <property type="match status" value="1"/>
</dbReference>
<dbReference type="InterPro" id="IPR023546">
    <property type="entry name" value="MGMT"/>
</dbReference>
<keyword evidence="3 9" id="KW-0963">Cytoplasm</keyword>
<evidence type="ECO:0000256" key="8">
    <source>
        <dbReference type="ARBA" id="ARBA00049348"/>
    </source>
</evidence>
<dbReference type="Pfam" id="PF01035">
    <property type="entry name" value="DNA_binding_1"/>
    <property type="match status" value="1"/>
</dbReference>
<name>A0A560WHI5_9MICO</name>
<dbReference type="InterPro" id="IPR008332">
    <property type="entry name" value="MethylG_MeTrfase_N"/>
</dbReference>
<feature type="active site" description="Nucleophile; methyl group acceptor" evidence="9">
    <location>
        <position position="141"/>
    </location>
</feature>
<dbReference type="InterPro" id="IPR036388">
    <property type="entry name" value="WH-like_DNA-bd_sf"/>
</dbReference>
<comment type="subcellular location">
    <subcellularLocation>
        <location evidence="9">Cytoplasm</location>
    </subcellularLocation>
</comment>
<dbReference type="Gene3D" id="3.30.160.70">
    <property type="entry name" value="Methylated DNA-protein cysteine methyltransferase domain"/>
    <property type="match status" value="1"/>
</dbReference>
<feature type="domain" description="Methylated-DNA-[protein]-cysteine S-methyltransferase DNA binding" evidence="10">
    <location>
        <begin position="93"/>
        <end position="169"/>
    </location>
</feature>
<keyword evidence="6 9" id="KW-0227">DNA damage</keyword>
<evidence type="ECO:0000259" key="10">
    <source>
        <dbReference type="Pfam" id="PF01035"/>
    </source>
</evidence>
<evidence type="ECO:0000256" key="2">
    <source>
        <dbReference type="ARBA" id="ARBA00008711"/>
    </source>
</evidence>
<dbReference type="NCBIfam" id="TIGR00589">
    <property type="entry name" value="ogt"/>
    <property type="match status" value="1"/>
</dbReference>
<evidence type="ECO:0000256" key="7">
    <source>
        <dbReference type="ARBA" id="ARBA00023204"/>
    </source>
</evidence>
<dbReference type="PANTHER" id="PTHR10815">
    <property type="entry name" value="METHYLATED-DNA--PROTEIN-CYSTEINE METHYLTRANSFERASE"/>
    <property type="match status" value="1"/>
</dbReference>
<dbReference type="PROSITE" id="PS00374">
    <property type="entry name" value="MGMT"/>
    <property type="match status" value="1"/>
</dbReference>
<comment type="similarity">
    <text evidence="2 9">Belongs to the MGMT family.</text>
</comment>
<dbReference type="GO" id="GO:0005737">
    <property type="term" value="C:cytoplasm"/>
    <property type="evidence" value="ECO:0007669"/>
    <property type="project" value="UniProtKB-SubCell"/>
</dbReference>
<evidence type="ECO:0000313" key="12">
    <source>
        <dbReference type="EMBL" id="TWD17163.1"/>
    </source>
</evidence>
<keyword evidence="13" id="KW-1185">Reference proteome</keyword>
<dbReference type="SUPFAM" id="SSF53155">
    <property type="entry name" value="Methylated DNA-protein cysteine methyltransferase domain"/>
    <property type="match status" value="1"/>
</dbReference>
<evidence type="ECO:0000256" key="5">
    <source>
        <dbReference type="ARBA" id="ARBA00022679"/>
    </source>
</evidence>
<dbReference type="InterPro" id="IPR014048">
    <property type="entry name" value="MethylDNA_cys_MeTrfase_DNA-bd"/>
</dbReference>
<evidence type="ECO:0000256" key="6">
    <source>
        <dbReference type="ARBA" id="ARBA00022763"/>
    </source>
</evidence>
<dbReference type="EMBL" id="VIUW01000001">
    <property type="protein sequence ID" value="TWD17163.1"/>
    <property type="molecule type" value="Genomic_DNA"/>
</dbReference>
<comment type="caution">
    <text evidence="12">The sequence shown here is derived from an EMBL/GenBank/DDBJ whole genome shotgun (WGS) entry which is preliminary data.</text>
</comment>
<comment type="catalytic activity">
    <reaction evidence="1 9">
        <text>a 4-O-methyl-thymidine in DNA + L-cysteinyl-[protein] = a thymidine in DNA + S-methyl-L-cysteinyl-[protein]</text>
        <dbReference type="Rhea" id="RHEA:53428"/>
        <dbReference type="Rhea" id="RHEA-COMP:10131"/>
        <dbReference type="Rhea" id="RHEA-COMP:10132"/>
        <dbReference type="Rhea" id="RHEA-COMP:13555"/>
        <dbReference type="Rhea" id="RHEA-COMP:13556"/>
        <dbReference type="ChEBI" id="CHEBI:29950"/>
        <dbReference type="ChEBI" id="CHEBI:82612"/>
        <dbReference type="ChEBI" id="CHEBI:137386"/>
        <dbReference type="ChEBI" id="CHEBI:137387"/>
        <dbReference type="EC" id="2.1.1.63"/>
    </reaction>
</comment>
<evidence type="ECO:0000256" key="9">
    <source>
        <dbReference type="HAMAP-Rule" id="MF_00772"/>
    </source>
</evidence>